<keyword evidence="1" id="KW-0676">Redox-active center</keyword>
<evidence type="ECO:0000256" key="1">
    <source>
        <dbReference type="ARBA" id="ARBA00023284"/>
    </source>
</evidence>
<dbReference type="Proteomes" id="UP000318741">
    <property type="component" value="Chromosome"/>
</dbReference>
<dbReference type="SUPFAM" id="SSF52833">
    <property type="entry name" value="Thioredoxin-like"/>
    <property type="match status" value="1"/>
</dbReference>
<dbReference type="OrthoDB" id="288837at2"/>
<dbReference type="PROSITE" id="PS51352">
    <property type="entry name" value="THIOREDOXIN_2"/>
    <property type="match status" value="1"/>
</dbReference>
<dbReference type="EMBL" id="CP036265">
    <property type="protein sequence ID" value="QDT15322.1"/>
    <property type="molecule type" value="Genomic_DNA"/>
</dbReference>
<dbReference type="CDD" id="cd02966">
    <property type="entry name" value="TlpA_like_family"/>
    <property type="match status" value="1"/>
</dbReference>
<dbReference type="GO" id="GO:0016491">
    <property type="term" value="F:oxidoreductase activity"/>
    <property type="evidence" value="ECO:0007669"/>
    <property type="project" value="InterPro"/>
</dbReference>
<evidence type="ECO:0000256" key="3">
    <source>
        <dbReference type="SAM" id="SignalP"/>
    </source>
</evidence>
<keyword evidence="6" id="KW-1185">Reference proteome</keyword>
<dbReference type="NCBIfam" id="NF047558">
    <property type="entry name" value="TPR_END_plus"/>
    <property type="match status" value="1"/>
</dbReference>
<evidence type="ECO:0000259" key="4">
    <source>
        <dbReference type="PROSITE" id="PS51352"/>
    </source>
</evidence>
<dbReference type="InterPro" id="IPR000866">
    <property type="entry name" value="AhpC/TSA"/>
</dbReference>
<organism evidence="5 6">
    <name type="scientific">Alienimonas californiensis</name>
    <dbReference type="NCBI Taxonomy" id="2527989"/>
    <lineage>
        <taxon>Bacteria</taxon>
        <taxon>Pseudomonadati</taxon>
        <taxon>Planctomycetota</taxon>
        <taxon>Planctomycetia</taxon>
        <taxon>Planctomycetales</taxon>
        <taxon>Planctomycetaceae</taxon>
        <taxon>Alienimonas</taxon>
    </lineage>
</organism>
<dbReference type="PANTHER" id="PTHR42852:SF18">
    <property type="entry name" value="CHROMOSOME UNDETERMINED SCAFFOLD_47, WHOLE GENOME SHOTGUN SEQUENCE"/>
    <property type="match status" value="1"/>
</dbReference>
<reference evidence="5 6" key="1">
    <citation type="submission" date="2019-02" db="EMBL/GenBank/DDBJ databases">
        <title>Deep-cultivation of Planctomycetes and their phenomic and genomic characterization uncovers novel biology.</title>
        <authorList>
            <person name="Wiegand S."/>
            <person name="Jogler M."/>
            <person name="Boedeker C."/>
            <person name="Pinto D."/>
            <person name="Vollmers J."/>
            <person name="Rivas-Marin E."/>
            <person name="Kohn T."/>
            <person name="Peeters S.H."/>
            <person name="Heuer A."/>
            <person name="Rast P."/>
            <person name="Oberbeckmann S."/>
            <person name="Bunk B."/>
            <person name="Jeske O."/>
            <person name="Meyerdierks A."/>
            <person name="Storesund J.E."/>
            <person name="Kallscheuer N."/>
            <person name="Luecker S."/>
            <person name="Lage O.M."/>
            <person name="Pohl T."/>
            <person name="Merkel B.J."/>
            <person name="Hornburger P."/>
            <person name="Mueller R.-W."/>
            <person name="Bruemmer F."/>
            <person name="Labrenz M."/>
            <person name="Spormann A.M."/>
            <person name="Op den Camp H."/>
            <person name="Overmann J."/>
            <person name="Amann R."/>
            <person name="Jetten M.S.M."/>
            <person name="Mascher T."/>
            <person name="Medema M.H."/>
            <person name="Devos D.P."/>
            <person name="Kaster A.-K."/>
            <person name="Ovreas L."/>
            <person name="Rohde M."/>
            <person name="Galperin M.Y."/>
            <person name="Jogler C."/>
        </authorList>
    </citation>
    <scope>NUCLEOTIDE SEQUENCE [LARGE SCALE GENOMIC DNA]</scope>
    <source>
        <strain evidence="5 6">CA12</strain>
    </source>
</reference>
<dbReference type="PROSITE" id="PS00194">
    <property type="entry name" value="THIOREDOXIN_1"/>
    <property type="match status" value="1"/>
</dbReference>
<dbReference type="Pfam" id="PF00578">
    <property type="entry name" value="AhpC-TSA"/>
    <property type="match status" value="1"/>
</dbReference>
<protein>
    <submittedName>
        <fullName evidence="5">Thiol-disulfide oxidoreductase ResA</fullName>
    </submittedName>
</protein>
<dbReference type="PANTHER" id="PTHR42852">
    <property type="entry name" value="THIOL:DISULFIDE INTERCHANGE PROTEIN DSBE"/>
    <property type="match status" value="1"/>
</dbReference>
<dbReference type="InterPro" id="IPR036249">
    <property type="entry name" value="Thioredoxin-like_sf"/>
</dbReference>
<feature type="chain" id="PRO_5021870074" evidence="3">
    <location>
        <begin position="25"/>
        <end position="423"/>
    </location>
</feature>
<feature type="domain" description="Thioredoxin" evidence="4">
    <location>
        <begin position="251"/>
        <end position="396"/>
    </location>
</feature>
<sequence length="423" mass="45770" precursor="true">MRLSRLPVAVAASALLVLPAALPAQEEGETPEPRLPAAAPADAGLSDADVDRIAEALADKLVDRLADRLADQLAERLEGMIGPTGPDADVRAQIQALVNKSEPEARRDAIQQFIDRQWPKGEPVAAHAADLAGTLAFLGQQMPGEAGYEAFALAAELAARAIESGDVTDQAKRSFGMVFYAAACAHALDEEYGEAFGDLDRAFEYGFDDLELLKEDAELAELRKLPGFAERLDGWEQAVRDAAIAQARQALAEGETFPFAFTMTDTEGVEHSLDDYQGQVVIVDFWGTWCPPCRAEIPSFVKLQKAYGKEGLQIVGLNYERGDDEEENLELINEFVKETEMNYPTGPGSEETQDMVPDLTGFPTTLFVGRDGKVKAKVVGLHDYMFLEAMVTELLAEKAPAKADEKAPKKAAADDAPEAAPED</sequence>
<name>A0A517P7I3_9PLAN</name>
<evidence type="ECO:0000313" key="5">
    <source>
        <dbReference type="EMBL" id="QDT15322.1"/>
    </source>
</evidence>
<dbReference type="Gene3D" id="3.40.30.10">
    <property type="entry name" value="Glutaredoxin"/>
    <property type="match status" value="1"/>
</dbReference>
<feature type="region of interest" description="Disordered" evidence="2">
    <location>
        <begin position="399"/>
        <end position="423"/>
    </location>
</feature>
<dbReference type="InterPro" id="IPR050553">
    <property type="entry name" value="Thioredoxin_ResA/DsbE_sf"/>
</dbReference>
<accession>A0A517P7I3</accession>
<evidence type="ECO:0000256" key="2">
    <source>
        <dbReference type="SAM" id="MobiDB-lite"/>
    </source>
</evidence>
<dbReference type="AlphaFoldDB" id="A0A517P7I3"/>
<dbReference type="KEGG" id="acaf:CA12_14060"/>
<dbReference type="InterPro" id="IPR017937">
    <property type="entry name" value="Thioredoxin_CS"/>
</dbReference>
<proteinExistence type="predicted"/>
<evidence type="ECO:0000313" key="6">
    <source>
        <dbReference type="Proteomes" id="UP000318741"/>
    </source>
</evidence>
<dbReference type="GO" id="GO:0016209">
    <property type="term" value="F:antioxidant activity"/>
    <property type="evidence" value="ECO:0007669"/>
    <property type="project" value="InterPro"/>
</dbReference>
<dbReference type="InterPro" id="IPR013766">
    <property type="entry name" value="Thioredoxin_domain"/>
</dbReference>
<gene>
    <name evidence="5" type="primary">resA_2</name>
    <name evidence="5" type="ORF">CA12_14060</name>
</gene>
<keyword evidence="3" id="KW-0732">Signal</keyword>
<dbReference type="RefSeq" id="WP_145358132.1">
    <property type="nucleotide sequence ID" value="NZ_CP036265.1"/>
</dbReference>
<feature type="compositionally biased region" description="Basic and acidic residues" evidence="2">
    <location>
        <begin position="399"/>
        <end position="413"/>
    </location>
</feature>
<feature type="signal peptide" evidence="3">
    <location>
        <begin position="1"/>
        <end position="24"/>
    </location>
</feature>